<gene>
    <name evidence="1" type="ORF">MERR_LOCUS27613</name>
</gene>
<accession>A0A6D2JT26</accession>
<proteinExistence type="predicted"/>
<sequence length="109" mass="12309">MSTPKEPCWFHCLFEVMDNHHSCSGSLQCHRRLHSTVELLNNGDKPDDASPIIHMLRVAGNNGYVSLCMQLNGYVIEHGLVSDTHLSNSLMRFYKTSNSLEDFTKQATV</sequence>
<dbReference type="Proteomes" id="UP000467841">
    <property type="component" value="Unassembled WGS sequence"/>
</dbReference>
<evidence type="ECO:0000313" key="2">
    <source>
        <dbReference type="Proteomes" id="UP000467841"/>
    </source>
</evidence>
<dbReference type="EMBL" id="CACVBM020001229">
    <property type="protein sequence ID" value="CAA7040378.1"/>
    <property type="molecule type" value="Genomic_DNA"/>
</dbReference>
<reference evidence="1" key="1">
    <citation type="submission" date="2020-01" db="EMBL/GenBank/DDBJ databases">
        <authorList>
            <person name="Mishra B."/>
        </authorList>
    </citation>
    <scope>NUCLEOTIDE SEQUENCE [LARGE SCALE GENOMIC DNA]</scope>
</reference>
<protein>
    <submittedName>
        <fullName evidence="1">Uncharacterized protein</fullName>
    </submittedName>
</protein>
<keyword evidence="2" id="KW-1185">Reference proteome</keyword>
<comment type="caution">
    <text evidence="1">The sequence shown here is derived from an EMBL/GenBank/DDBJ whole genome shotgun (WGS) entry which is preliminary data.</text>
</comment>
<dbReference type="OrthoDB" id="1662615at2759"/>
<evidence type="ECO:0000313" key="1">
    <source>
        <dbReference type="EMBL" id="CAA7040378.1"/>
    </source>
</evidence>
<name>A0A6D2JT26_9BRAS</name>
<dbReference type="AlphaFoldDB" id="A0A6D2JT26"/>
<organism evidence="1 2">
    <name type="scientific">Microthlaspi erraticum</name>
    <dbReference type="NCBI Taxonomy" id="1685480"/>
    <lineage>
        <taxon>Eukaryota</taxon>
        <taxon>Viridiplantae</taxon>
        <taxon>Streptophyta</taxon>
        <taxon>Embryophyta</taxon>
        <taxon>Tracheophyta</taxon>
        <taxon>Spermatophyta</taxon>
        <taxon>Magnoliopsida</taxon>
        <taxon>eudicotyledons</taxon>
        <taxon>Gunneridae</taxon>
        <taxon>Pentapetalae</taxon>
        <taxon>rosids</taxon>
        <taxon>malvids</taxon>
        <taxon>Brassicales</taxon>
        <taxon>Brassicaceae</taxon>
        <taxon>Coluteocarpeae</taxon>
        <taxon>Microthlaspi</taxon>
    </lineage>
</organism>